<sequence>MSNNEDDSLFENDENGDDSIFENDQIHAKELNQTISLCPLCEKMEDNYDHNFHCPWIEKLTDLQRDRLENIMKQQDFHSITESARLIEVFKNNRRVQEAVLRSLFLTGKYPVKNTAKVGKIGRVDDLNFYITQQQLNNKNKTQEQNKSNYQNPKIKTTDDEESKSACKVFLKQLILKTREFYKQTPLYQTI</sequence>
<accession>A0AAV7YZH9</accession>
<protein>
    <submittedName>
        <fullName evidence="2">Uncharacterized protein</fullName>
    </submittedName>
</protein>
<evidence type="ECO:0000313" key="2">
    <source>
        <dbReference type="EMBL" id="KAJ3434210.1"/>
    </source>
</evidence>
<proteinExistence type="predicted"/>
<dbReference type="EMBL" id="JANTQA010000045">
    <property type="protein sequence ID" value="KAJ3434210.1"/>
    <property type="molecule type" value="Genomic_DNA"/>
</dbReference>
<name>A0AAV7YZH9_9EUKA</name>
<dbReference type="AlphaFoldDB" id="A0AAV7YZH9"/>
<reference evidence="2" key="1">
    <citation type="submission" date="2022-08" db="EMBL/GenBank/DDBJ databases">
        <title>Novel sulphate-reducing endosymbionts in the free-living metamonad Anaeramoeba.</title>
        <authorList>
            <person name="Jerlstrom-Hultqvist J."/>
            <person name="Cepicka I."/>
            <person name="Gallot-Lavallee L."/>
            <person name="Salas-Leiva D."/>
            <person name="Curtis B.A."/>
            <person name="Zahonova K."/>
            <person name="Pipaliya S."/>
            <person name="Dacks J."/>
            <person name="Roger A.J."/>
        </authorList>
    </citation>
    <scope>NUCLEOTIDE SEQUENCE</scope>
    <source>
        <strain evidence="2">Busselton2</strain>
    </source>
</reference>
<dbReference type="Proteomes" id="UP001146793">
    <property type="component" value="Unassembled WGS sequence"/>
</dbReference>
<gene>
    <name evidence="2" type="ORF">M0812_20276</name>
</gene>
<evidence type="ECO:0000256" key="1">
    <source>
        <dbReference type="SAM" id="MobiDB-lite"/>
    </source>
</evidence>
<organism evidence="2 3">
    <name type="scientific">Anaeramoeba flamelloides</name>
    <dbReference type="NCBI Taxonomy" id="1746091"/>
    <lineage>
        <taxon>Eukaryota</taxon>
        <taxon>Metamonada</taxon>
        <taxon>Anaeramoebidae</taxon>
        <taxon>Anaeramoeba</taxon>
    </lineage>
</organism>
<feature type="region of interest" description="Disordered" evidence="1">
    <location>
        <begin position="138"/>
        <end position="159"/>
    </location>
</feature>
<feature type="compositionally biased region" description="Low complexity" evidence="1">
    <location>
        <begin position="138"/>
        <end position="149"/>
    </location>
</feature>
<comment type="caution">
    <text evidence="2">The sequence shown here is derived from an EMBL/GenBank/DDBJ whole genome shotgun (WGS) entry which is preliminary data.</text>
</comment>
<evidence type="ECO:0000313" key="3">
    <source>
        <dbReference type="Proteomes" id="UP001146793"/>
    </source>
</evidence>